<dbReference type="RefSeq" id="WP_115366186.1">
    <property type="nucleotide sequence ID" value="NZ_QBKA01000002.1"/>
</dbReference>
<feature type="domain" description="Leucine-binding protein" evidence="4">
    <location>
        <begin position="54"/>
        <end position="326"/>
    </location>
</feature>
<evidence type="ECO:0000313" key="5">
    <source>
        <dbReference type="EMBL" id="RDC59925.1"/>
    </source>
</evidence>
<dbReference type="InterPro" id="IPR028082">
    <property type="entry name" value="Peripla_BP_I"/>
</dbReference>
<comment type="similarity">
    <text evidence="1">Belongs to the leucine-binding protein family.</text>
</comment>
<protein>
    <recommendedName>
        <fullName evidence="4">Leucine-binding protein domain-containing protein</fullName>
    </recommendedName>
</protein>
<evidence type="ECO:0000313" key="6">
    <source>
        <dbReference type="Proteomes" id="UP000253727"/>
    </source>
</evidence>
<evidence type="ECO:0000259" key="4">
    <source>
        <dbReference type="Pfam" id="PF13458"/>
    </source>
</evidence>
<proteinExistence type="inferred from homology"/>
<dbReference type="Pfam" id="PF13458">
    <property type="entry name" value="Peripla_BP_6"/>
    <property type="match status" value="1"/>
</dbReference>
<keyword evidence="3" id="KW-0029">Amino-acid transport</keyword>
<reference evidence="5 6" key="1">
    <citation type="submission" date="2018-04" db="EMBL/GenBank/DDBJ databases">
        <title>Altererythrobacter sp. HME9302 genome sequencing and assembly.</title>
        <authorList>
            <person name="Kang H."/>
            <person name="Kim H."/>
            <person name="Joh K."/>
        </authorList>
    </citation>
    <scope>NUCLEOTIDE SEQUENCE [LARGE SCALE GENOMIC DNA]</scope>
    <source>
        <strain evidence="5 6">HME9302</strain>
    </source>
</reference>
<dbReference type="CDD" id="cd06339">
    <property type="entry name" value="PBP1_YraM_LppC_lipoprotein-like"/>
    <property type="match status" value="1"/>
</dbReference>
<evidence type="ECO:0000256" key="3">
    <source>
        <dbReference type="ARBA" id="ARBA00022970"/>
    </source>
</evidence>
<dbReference type="EMBL" id="QBKA01000002">
    <property type="protein sequence ID" value="RDC59925.1"/>
    <property type="molecule type" value="Genomic_DNA"/>
</dbReference>
<keyword evidence="3" id="KW-0813">Transport</keyword>
<keyword evidence="2" id="KW-0732">Signal</keyword>
<dbReference type="InterPro" id="IPR028081">
    <property type="entry name" value="Leu-bd"/>
</dbReference>
<dbReference type="Proteomes" id="UP000253727">
    <property type="component" value="Unassembled WGS sequence"/>
</dbReference>
<dbReference type="GO" id="GO:0006865">
    <property type="term" value="P:amino acid transport"/>
    <property type="evidence" value="ECO:0007669"/>
    <property type="project" value="UniProtKB-KW"/>
</dbReference>
<dbReference type="InterPro" id="IPR051010">
    <property type="entry name" value="BCAA_transport"/>
</dbReference>
<evidence type="ECO:0000256" key="1">
    <source>
        <dbReference type="ARBA" id="ARBA00010062"/>
    </source>
</evidence>
<dbReference type="PANTHER" id="PTHR30483">
    <property type="entry name" value="LEUCINE-SPECIFIC-BINDING PROTEIN"/>
    <property type="match status" value="1"/>
</dbReference>
<organism evidence="5 6">
    <name type="scientific">Alteripontixanthobacter maritimus</name>
    <dbReference type="NCBI Taxonomy" id="2161824"/>
    <lineage>
        <taxon>Bacteria</taxon>
        <taxon>Pseudomonadati</taxon>
        <taxon>Pseudomonadota</taxon>
        <taxon>Alphaproteobacteria</taxon>
        <taxon>Sphingomonadales</taxon>
        <taxon>Erythrobacteraceae</taxon>
        <taxon>Alteripontixanthobacter</taxon>
    </lineage>
</organism>
<dbReference type="AlphaFoldDB" id="A0A369Q8P7"/>
<comment type="caution">
    <text evidence="5">The sequence shown here is derived from an EMBL/GenBank/DDBJ whole genome shotgun (WGS) entry which is preliminary data.</text>
</comment>
<sequence length="390" mass="41290">MMVGAALLGACQIIPDTSRPGTSYEPPRTPPPVAVPVPAPPVSNLPQDAEQRHRIALLVPTTGRNASVGLSIANAATMALLDTNAANLRITTYDTATGASSAAARAMADGNALVLGPLMPENVAPVLAQAKPAGVTVLAFSNDGSVARPDVFMLGQAPEQSIARTVAYARERGSQRFAAILPEGGYGDRAEAALSAALLETGATFVRTERYARSNTSIMGAATRLNARGGFDTVLLADNASLAKQAADILRPRGTGTIKVIGTELWSGVSSVTRTPSLRGAWFSAISDSRFKRFSDSFEERFGERPYRVSTLGYDAVLLTLRVAQDWRVGEPFPIGQLYDRGGFLGLDGVFRFDRDGMVDRAMEVREIRGGSVVEIDPAPTVFRDAVPAN</sequence>
<evidence type="ECO:0000256" key="2">
    <source>
        <dbReference type="ARBA" id="ARBA00022729"/>
    </source>
</evidence>
<gene>
    <name evidence="5" type="ORF">HME9302_01122</name>
</gene>
<dbReference type="SUPFAM" id="SSF53822">
    <property type="entry name" value="Periplasmic binding protein-like I"/>
    <property type="match status" value="1"/>
</dbReference>
<name>A0A369Q8P7_9SPHN</name>
<dbReference type="OrthoDB" id="7210494at2"/>
<keyword evidence="6" id="KW-1185">Reference proteome</keyword>
<dbReference type="Gene3D" id="3.40.50.2300">
    <property type="match status" value="2"/>
</dbReference>
<dbReference type="PANTHER" id="PTHR30483:SF6">
    <property type="entry name" value="PERIPLASMIC BINDING PROTEIN OF ABC TRANSPORTER FOR NATURAL AMINO ACIDS"/>
    <property type="match status" value="1"/>
</dbReference>
<accession>A0A369Q8P7</accession>